<dbReference type="AlphaFoldDB" id="A0A2G1VS91"/>
<organism evidence="1 2">
    <name type="scientific">Leeuwenhoekiella nanhaiensis</name>
    <dbReference type="NCBI Taxonomy" id="1655491"/>
    <lineage>
        <taxon>Bacteria</taxon>
        <taxon>Pseudomonadati</taxon>
        <taxon>Bacteroidota</taxon>
        <taxon>Flavobacteriia</taxon>
        <taxon>Flavobacteriales</taxon>
        <taxon>Flavobacteriaceae</taxon>
        <taxon>Leeuwenhoekiella</taxon>
    </lineage>
</organism>
<dbReference type="Proteomes" id="UP000229433">
    <property type="component" value="Unassembled WGS sequence"/>
</dbReference>
<protein>
    <submittedName>
        <fullName evidence="1">Uncharacterized protein</fullName>
    </submittedName>
</protein>
<keyword evidence="2" id="KW-1185">Reference proteome</keyword>
<evidence type="ECO:0000313" key="1">
    <source>
        <dbReference type="EMBL" id="PHQ29636.1"/>
    </source>
</evidence>
<accession>A0A2G1VS91</accession>
<reference evidence="1 2" key="1">
    <citation type="submission" date="2017-08" db="EMBL/GenBank/DDBJ databases">
        <title>The whole genome shortgun sequences of strain Leeuwenhoekiella nanhaiensis G18 from the South China Sea.</title>
        <authorList>
            <person name="Liu Q."/>
        </authorList>
    </citation>
    <scope>NUCLEOTIDE SEQUENCE [LARGE SCALE GENOMIC DNA]</scope>
    <source>
        <strain evidence="1 2">G18</strain>
    </source>
</reference>
<comment type="caution">
    <text evidence="1">The sequence shown here is derived from an EMBL/GenBank/DDBJ whole genome shotgun (WGS) entry which is preliminary data.</text>
</comment>
<sequence length="143" mass="16472">MLLNVSYNNPEVKRKITEAVGPPFTLRERIKMRGIGSSKLFITTTSIEIHNLLVLDSYVNTCNIEMRPNGIIVGFRSLLESFALIIPYYKLNLYKGKAEEYSIYKDQYFIKIRAKAKDKATHNFMKKILDYKAAHLPLGPEDL</sequence>
<dbReference type="RefSeq" id="WP_099646253.1">
    <property type="nucleotide sequence ID" value="NZ_KZ319290.1"/>
</dbReference>
<proteinExistence type="predicted"/>
<name>A0A2G1VS91_9FLAO</name>
<dbReference type="OrthoDB" id="1436588at2"/>
<evidence type="ECO:0000313" key="2">
    <source>
        <dbReference type="Proteomes" id="UP000229433"/>
    </source>
</evidence>
<gene>
    <name evidence="1" type="ORF">CJ305_09320</name>
</gene>
<dbReference type="EMBL" id="NQXA01000004">
    <property type="protein sequence ID" value="PHQ29636.1"/>
    <property type="molecule type" value="Genomic_DNA"/>
</dbReference>